<accession>A0AAV3TD68</accession>
<organism evidence="1 2">
    <name type="scientific">Natronoarchaeum mannanilyticum</name>
    <dbReference type="NCBI Taxonomy" id="926360"/>
    <lineage>
        <taxon>Archaea</taxon>
        <taxon>Methanobacteriati</taxon>
        <taxon>Methanobacteriota</taxon>
        <taxon>Stenosarchaea group</taxon>
        <taxon>Halobacteria</taxon>
        <taxon>Halobacteriales</taxon>
        <taxon>Natronoarchaeaceae</taxon>
    </lineage>
</organism>
<dbReference type="EMBL" id="BAAADV010000007">
    <property type="protein sequence ID" value="GAA0681212.1"/>
    <property type="molecule type" value="Genomic_DNA"/>
</dbReference>
<protein>
    <recommendedName>
        <fullName evidence="3">Small CPxCG-related zinc finger protein</fullName>
    </recommendedName>
</protein>
<evidence type="ECO:0000313" key="2">
    <source>
        <dbReference type="Proteomes" id="UP001500420"/>
    </source>
</evidence>
<name>A0AAV3TD68_9EURY</name>
<proteinExistence type="predicted"/>
<sequence length="127" mass="13659">MGHEHGAGAEDCYVCRRPAGFNRAVVDPREEVEVGRICVNCERDELDDRFDPASSTDGTCAYCRREGTYALPRYEPVAVETDEIVVSMVSTSLDATPIRLCEHHLSELGAGAEEAADVAVGEATLAG</sequence>
<evidence type="ECO:0008006" key="3">
    <source>
        <dbReference type="Google" id="ProtNLM"/>
    </source>
</evidence>
<dbReference type="Proteomes" id="UP001500420">
    <property type="component" value="Unassembled WGS sequence"/>
</dbReference>
<reference evidence="1 2" key="1">
    <citation type="journal article" date="2019" name="Int. J. Syst. Evol. Microbiol.">
        <title>The Global Catalogue of Microorganisms (GCM) 10K type strain sequencing project: providing services to taxonomists for standard genome sequencing and annotation.</title>
        <authorList>
            <consortium name="The Broad Institute Genomics Platform"/>
            <consortium name="The Broad Institute Genome Sequencing Center for Infectious Disease"/>
            <person name="Wu L."/>
            <person name="Ma J."/>
        </authorList>
    </citation>
    <scope>NUCLEOTIDE SEQUENCE [LARGE SCALE GENOMIC DNA]</scope>
    <source>
        <strain evidence="1 2">JCM 16328</strain>
    </source>
</reference>
<dbReference type="AlphaFoldDB" id="A0AAV3TD68"/>
<keyword evidence="2" id="KW-1185">Reference proteome</keyword>
<evidence type="ECO:0000313" key="1">
    <source>
        <dbReference type="EMBL" id="GAA0681212.1"/>
    </source>
</evidence>
<comment type="caution">
    <text evidence="1">The sequence shown here is derived from an EMBL/GenBank/DDBJ whole genome shotgun (WGS) entry which is preliminary data.</text>
</comment>
<dbReference type="RefSeq" id="WP_343775263.1">
    <property type="nucleotide sequence ID" value="NZ_BAAADV010000007.1"/>
</dbReference>
<gene>
    <name evidence="1" type="ORF">GCM10009020_32790</name>
</gene>